<dbReference type="InterPro" id="IPR003593">
    <property type="entry name" value="AAA+_ATPase"/>
</dbReference>
<dbReference type="PROSITE" id="PS00211">
    <property type="entry name" value="ABC_TRANSPORTER_1"/>
    <property type="match status" value="1"/>
</dbReference>
<dbReference type="InterPro" id="IPR017871">
    <property type="entry name" value="ABC_transporter-like_CS"/>
</dbReference>
<dbReference type="GO" id="GO:0005524">
    <property type="term" value="F:ATP binding"/>
    <property type="evidence" value="ECO:0007669"/>
    <property type="project" value="UniProtKB-KW"/>
</dbReference>
<dbReference type="SMART" id="SM00382">
    <property type="entry name" value="AAA"/>
    <property type="match status" value="1"/>
</dbReference>
<dbReference type="EMBL" id="JBHSNF010000005">
    <property type="protein sequence ID" value="MFC5527568.1"/>
    <property type="molecule type" value="Genomic_DNA"/>
</dbReference>
<evidence type="ECO:0000256" key="5">
    <source>
        <dbReference type="ARBA" id="ARBA00023032"/>
    </source>
</evidence>
<reference evidence="8" key="1">
    <citation type="journal article" date="2019" name="Int. J. Syst. Evol. Microbiol.">
        <title>The Global Catalogue of Microorganisms (GCM) 10K type strain sequencing project: providing services to taxonomists for standard genome sequencing and annotation.</title>
        <authorList>
            <consortium name="The Broad Institute Genomics Platform"/>
            <consortium name="The Broad Institute Genome Sequencing Center for Infectious Disease"/>
            <person name="Wu L."/>
            <person name="Ma J."/>
        </authorList>
    </citation>
    <scope>NUCLEOTIDE SEQUENCE [LARGE SCALE GENOMIC DNA]</scope>
    <source>
        <strain evidence="8">CGMCC 1.16619</strain>
    </source>
</reference>
<dbReference type="RefSeq" id="WP_377322306.1">
    <property type="nucleotide sequence ID" value="NZ_JBHSNF010000005.1"/>
</dbReference>
<dbReference type="PROSITE" id="PS50893">
    <property type="entry name" value="ABC_TRANSPORTER_2"/>
    <property type="match status" value="1"/>
</dbReference>
<dbReference type="InterPro" id="IPR027417">
    <property type="entry name" value="P-loop_NTPase"/>
</dbReference>
<dbReference type="InterPro" id="IPR003439">
    <property type="entry name" value="ABC_transporter-like_ATP-bd"/>
</dbReference>
<dbReference type="Proteomes" id="UP001596114">
    <property type="component" value="Unassembled WGS sequence"/>
</dbReference>
<keyword evidence="8" id="KW-1185">Reference proteome</keyword>
<organism evidence="7 8">
    <name type="scientific">Rhodanobacter ginsengisoli</name>
    <dbReference type="NCBI Taxonomy" id="418646"/>
    <lineage>
        <taxon>Bacteria</taxon>
        <taxon>Pseudomonadati</taxon>
        <taxon>Pseudomonadota</taxon>
        <taxon>Gammaproteobacteria</taxon>
        <taxon>Lysobacterales</taxon>
        <taxon>Rhodanobacteraceae</taxon>
        <taxon>Rhodanobacter</taxon>
    </lineage>
</organism>
<proteinExistence type="predicted"/>
<gene>
    <name evidence="7" type="ORF">ACFPPA_17630</name>
</gene>
<name>A0ABW0QS33_9GAMM</name>
<evidence type="ECO:0000313" key="7">
    <source>
        <dbReference type="EMBL" id="MFC5527568.1"/>
    </source>
</evidence>
<dbReference type="PANTHER" id="PTHR42781">
    <property type="entry name" value="SPERMIDINE/PUTRESCINE IMPORT ATP-BINDING PROTEIN POTA"/>
    <property type="match status" value="1"/>
</dbReference>
<sequence>MTLLLDQLSRHFTDFAALDDVSLQIAPGEFLALLGPSGSGKTTLLRILAGLDYPDQGTVMQADRDFLAASARERNVGLVFQHYALFRHLTVRENVAFGLRVRPRRRRPPRAQIRERVERLLKRVQLEELGDRYPSQLSGGQRQRVALARALAVEPELLLLDEPFGALDAQVRVTLRRWLRELHEELQLTTVFVTHDQEEALELADRIAVMNCGRVEQVGTPQAVYQDPATPFVCEFIGRTNRIPLARQAQGWRAGAWPLATDPWGGRYRQGVAYVRPEHLTLHVPDGQPAWEARLRHVYLAGSVAHLDLHVADIDLALEADVASEDLGRPGLQPGALLRVAPNRLVAFPFDDDHGDRAVIRDRWTWRPPDRR</sequence>
<keyword evidence="2" id="KW-0547">Nucleotide-binding</keyword>
<accession>A0ABW0QS33</accession>
<keyword evidence="5" id="KW-0764">Sulfate transport</keyword>
<comment type="caution">
    <text evidence="7">The sequence shown here is derived from an EMBL/GenBank/DDBJ whole genome shotgun (WGS) entry which is preliminary data.</text>
</comment>
<dbReference type="InterPro" id="IPR005666">
    <property type="entry name" value="Sulph_transpt1"/>
</dbReference>
<dbReference type="NCBIfam" id="TIGR00968">
    <property type="entry name" value="3a0106s01"/>
    <property type="match status" value="1"/>
</dbReference>
<dbReference type="PANTHER" id="PTHR42781:SF4">
    <property type="entry name" value="SPERMIDINE_PUTRESCINE IMPORT ATP-BINDING PROTEIN POTA"/>
    <property type="match status" value="1"/>
</dbReference>
<protein>
    <submittedName>
        <fullName evidence="7">Sulfate/molybdate ABC transporter ATP-binding protein</fullName>
    </submittedName>
</protein>
<evidence type="ECO:0000259" key="6">
    <source>
        <dbReference type="PROSITE" id="PS50893"/>
    </source>
</evidence>
<keyword evidence="1" id="KW-0813">Transport</keyword>
<evidence type="ECO:0000256" key="1">
    <source>
        <dbReference type="ARBA" id="ARBA00022448"/>
    </source>
</evidence>
<keyword evidence="4" id="KW-1278">Translocase</keyword>
<evidence type="ECO:0000256" key="4">
    <source>
        <dbReference type="ARBA" id="ARBA00022967"/>
    </source>
</evidence>
<keyword evidence="3 7" id="KW-0067">ATP-binding</keyword>
<dbReference type="Pfam" id="PF00005">
    <property type="entry name" value="ABC_tran"/>
    <property type="match status" value="1"/>
</dbReference>
<dbReference type="InterPro" id="IPR050093">
    <property type="entry name" value="ABC_SmlMolc_Importer"/>
</dbReference>
<dbReference type="SUPFAM" id="SSF52540">
    <property type="entry name" value="P-loop containing nucleoside triphosphate hydrolases"/>
    <property type="match status" value="1"/>
</dbReference>
<evidence type="ECO:0000256" key="3">
    <source>
        <dbReference type="ARBA" id="ARBA00022840"/>
    </source>
</evidence>
<evidence type="ECO:0000256" key="2">
    <source>
        <dbReference type="ARBA" id="ARBA00022741"/>
    </source>
</evidence>
<dbReference type="SUPFAM" id="SSF50331">
    <property type="entry name" value="MOP-like"/>
    <property type="match status" value="1"/>
</dbReference>
<evidence type="ECO:0000313" key="8">
    <source>
        <dbReference type="Proteomes" id="UP001596114"/>
    </source>
</evidence>
<feature type="domain" description="ABC transporter" evidence="6">
    <location>
        <begin position="3"/>
        <end position="237"/>
    </location>
</feature>
<dbReference type="Gene3D" id="3.40.50.300">
    <property type="entry name" value="P-loop containing nucleotide triphosphate hydrolases"/>
    <property type="match status" value="1"/>
</dbReference>
<dbReference type="InterPro" id="IPR008995">
    <property type="entry name" value="Mo/tungstate-bd_C_term_dom"/>
</dbReference>